<evidence type="ECO:0000313" key="5">
    <source>
        <dbReference type="Proteomes" id="UP000269265"/>
    </source>
</evidence>
<comment type="caution">
    <text evidence="4">The sequence shown here is derived from an EMBL/GenBank/DDBJ whole genome shotgun (WGS) entry which is preliminary data.</text>
</comment>
<dbReference type="AlphaFoldDB" id="A0A3R8TUI1"/>
<name>A0A3R8TUI1_9BURK</name>
<keyword evidence="5" id="KW-1185">Reference proteome</keyword>
<evidence type="ECO:0000259" key="3">
    <source>
        <dbReference type="Pfam" id="PF17782"/>
    </source>
</evidence>
<dbReference type="OrthoDB" id="9785707at2"/>
<dbReference type="NCBIfam" id="TIGR00732">
    <property type="entry name" value="dprA"/>
    <property type="match status" value="1"/>
</dbReference>
<feature type="domain" description="DprA winged helix" evidence="3">
    <location>
        <begin position="327"/>
        <end position="378"/>
    </location>
</feature>
<proteinExistence type="inferred from homology"/>
<evidence type="ECO:0000256" key="1">
    <source>
        <dbReference type="ARBA" id="ARBA00006525"/>
    </source>
</evidence>
<organism evidence="4 5">
    <name type="scientific">Aquabacterium soli</name>
    <dbReference type="NCBI Taxonomy" id="2493092"/>
    <lineage>
        <taxon>Bacteria</taxon>
        <taxon>Pseudomonadati</taxon>
        <taxon>Pseudomonadota</taxon>
        <taxon>Betaproteobacteria</taxon>
        <taxon>Burkholderiales</taxon>
        <taxon>Aquabacterium</taxon>
    </lineage>
</organism>
<dbReference type="InterPro" id="IPR003488">
    <property type="entry name" value="DprA"/>
</dbReference>
<accession>A0A3R8TUI1</accession>
<dbReference type="EMBL" id="RSED01000005">
    <property type="protein sequence ID" value="RRS05036.1"/>
    <property type="molecule type" value="Genomic_DNA"/>
</dbReference>
<dbReference type="Gene3D" id="3.40.50.450">
    <property type="match status" value="1"/>
</dbReference>
<feature type="domain" description="Smf/DprA SLOG" evidence="2">
    <location>
        <begin position="89"/>
        <end position="304"/>
    </location>
</feature>
<evidence type="ECO:0000259" key="2">
    <source>
        <dbReference type="Pfam" id="PF02481"/>
    </source>
</evidence>
<dbReference type="InterPro" id="IPR057666">
    <property type="entry name" value="DrpA_SLOG"/>
</dbReference>
<dbReference type="Pfam" id="PF17782">
    <property type="entry name" value="WHD_DprA"/>
    <property type="match status" value="1"/>
</dbReference>
<dbReference type="Proteomes" id="UP000269265">
    <property type="component" value="Unassembled WGS sequence"/>
</dbReference>
<dbReference type="PANTHER" id="PTHR43022:SF1">
    <property type="entry name" value="PROTEIN SMF"/>
    <property type="match status" value="1"/>
</dbReference>
<dbReference type="SUPFAM" id="SSF102405">
    <property type="entry name" value="MCP/YpsA-like"/>
    <property type="match status" value="1"/>
</dbReference>
<dbReference type="InterPro" id="IPR036388">
    <property type="entry name" value="WH-like_DNA-bd_sf"/>
</dbReference>
<dbReference type="Gene3D" id="1.10.10.10">
    <property type="entry name" value="Winged helix-like DNA-binding domain superfamily/Winged helix DNA-binding domain"/>
    <property type="match status" value="1"/>
</dbReference>
<dbReference type="PANTHER" id="PTHR43022">
    <property type="entry name" value="PROTEIN SMF"/>
    <property type="match status" value="1"/>
</dbReference>
<evidence type="ECO:0000313" key="4">
    <source>
        <dbReference type="EMBL" id="RRS05036.1"/>
    </source>
</evidence>
<comment type="similarity">
    <text evidence="1">Belongs to the DprA/Smf family.</text>
</comment>
<dbReference type="InterPro" id="IPR041614">
    <property type="entry name" value="DprA_WH"/>
</dbReference>
<dbReference type="RefSeq" id="WP_125242853.1">
    <property type="nucleotide sequence ID" value="NZ_RSED01000005.1"/>
</dbReference>
<dbReference type="Pfam" id="PF02481">
    <property type="entry name" value="DNA_processg_A"/>
    <property type="match status" value="1"/>
</dbReference>
<sequence length="386" mass="40176">MTLDELRAWLRLTLTPRLGPASARTLLAALGSPQGVFEAGPAAWAELLPTRESKGLLTEPENLAEHTERAWTWLHGSEQAGAADAGRAVLSLADPRYPQALLQATDPPLLLFAQGRLGLLQAPAIAIVGSRHPTEQGRDNARAFAQAFSEAGLTVVSGLADGVDGAAHEGALQALSAAGEGAGSTIAVVGTGLDRVYPRKHHDLAHRIAMHGAVVGECLLGTPPLAQNFPRRNRIVAGLTRGTLVVEAAVQSGSLITARLAAEMGREVFAIPGSIHAPQARGCHALIKQGAKLVETAQDVMDELQWGLHGARSIGASGPEGLSHGGDDNAEDAVLTAMAYDPVGLDALCARTGLSPADLGVRLLELELDGRVARLPGQLFQRRAAA</sequence>
<gene>
    <name evidence="4" type="primary">dprA</name>
    <name evidence="4" type="ORF">EIP75_08140</name>
</gene>
<protein>
    <submittedName>
        <fullName evidence="4">DNA-protecting protein DprA</fullName>
    </submittedName>
</protein>
<dbReference type="GO" id="GO:0009294">
    <property type="term" value="P:DNA-mediated transformation"/>
    <property type="evidence" value="ECO:0007669"/>
    <property type="project" value="InterPro"/>
</dbReference>
<reference evidence="4 5" key="1">
    <citation type="submission" date="2018-12" db="EMBL/GenBank/DDBJ databases">
        <title>The whole draft genome of Aquabacterium sp. SJQ9.</title>
        <authorList>
            <person name="Sun L."/>
            <person name="Gao X."/>
            <person name="Chen W."/>
            <person name="Huang K."/>
        </authorList>
    </citation>
    <scope>NUCLEOTIDE SEQUENCE [LARGE SCALE GENOMIC DNA]</scope>
    <source>
        <strain evidence="4 5">SJQ9</strain>
    </source>
</reference>